<feature type="non-terminal residue" evidence="4">
    <location>
        <position position="1"/>
    </location>
</feature>
<dbReference type="Gene3D" id="3.40.47.10">
    <property type="match status" value="1"/>
</dbReference>
<dbReference type="InterPro" id="IPR014031">
    <property type="entry name" value="Ketoacyl_synth_C"/>
</dbReference>
<evidence type="ECO:0000313" key="4">
    <source>
        <dbReference type="EMBL" id="SVA19970.1"/>
    </source>
</evidence>
<dbReference type="InterPro" id="IPR016039">
    <property type="entry name" value="Thiolase-like"/>
</dbReference>
<dbReference type="Pfam" id="PF02801">
    <property type="entry name" value="Ketoacyl-synt_C"/>
    <property type="match status" value="1"/>
</dbReference>
<protein>
    <recommendedName>
        <fullName evidence="3">Ketosynthase family 3 (KS3) domain-containing protein</fullName>
    </recommendedName>
</protein>
<dbReference type="GO" id="GO:0006633">
    <property type="term" value="P:fatty acid biosynthetic process"/>
    <property type="evidence" value="ECO:0007669"/>
    <property type="project" value="TreeGrafter"/>
</dbReference>
<organism evidence="4">
    <name type="scientific">marine metagenome</name>
    <dbReference type="NCBI Taxonomy" id="408172"/>
    <lineage>
        <taxon>unclassified sequences</taxon>
        <taxon>metagenomes</taxon>
        <taxon>ecological metagenomes</taxon>
    </lineage>
</organism>
<dbReference type="SMART" id="SM00825">
    <property type="entry name" value="PKS_KS"/>
    <property type="match status" value="1"/>
</dbReference>
<feature type="domain" description="Ketosynthase family 3 (KS3)" evidence="3">
    <location>
        <begin position="1"/>
        <end position="498"/>
    </location>
</feature>
<dbReference type="AlphaFoldDB" id="A0A381TVF9"/>
<dbReference type="InterPro" id="IPR014030">
    <property type="entry name" value="Ketoacyl_synth_N"/>
</dbReference>
<evidence type="ECO:0000256" key="2">
    <source>
        <dbReference type="ARBA" id="ARBA00022679"/>
    </source>
</evidence>
<gene>
    <name evidence="4" type="ORF">METZ01_LOCUS72824</name>
</gene>
<dbReference type="PANTHER" id="PTHR11712">
    <property type="entry name" value="POLYKETIDE SYNTHASE-RELATED"/>
    <property type="match status" value="1"/>
</dbReference>
<name>A0A381TVF9_9ZZZZ</name>
<accession>A0A381TVF9</accession>
<evidence type="ECO:0000256" key="1">
    <source>
        <dbReference type="ARBA" id="ARBA00008467"/>
    </source>
</evidence>
<dbReference type="PANTHER" id="PTHR11712:SF336">
    <property type="entry name" value="3-OXOACYL-[ACYL-CARRIER-PROTEIN] SYNTHASE, MITOCHONDRIAL"/>
    <property type="match status" value="1"/>
</dbReference>
<comment type="similarity">
    <text evidence="1">Belongs to the thiolase-like superfamily. Beta-ketoacyl-ACP synthases family.</text>
</comment>
<dbReference type="PROSITE" id="PS52004">
    <property type="entry name" value="KS3_2"/>
    <property type="match status" value="1"/>
</dbReference>
<evidence type="ECO:0000259" key="3">
    <source>
        <dbReference type="PROSITE" id="PS52004"/>
    </source>
</evidence>
<proteinExistence type="inferred from homology"/>
<reference evidence="4" key="1">
    <citation type="submission" date="2018-05" db="EMBL/GenBank/DDBJ databases">
        <authorList>
            <person name="Lanie J.A."/>
            <person name="Ng W.-L."/>
            <person name="Kazmierczak K.M."/>
            <person name="Andrzejewski T.M."/>
            <person name="Davidsen T.M."/>
            <person name="Wayne K.J."/>
            <person name="Tettelin H."/>
            <person name="Glass J.I."/>
            <person name="Rusch D."/>
            <person name="Podicherti R."/>
            <person name="Tsui H.-C.T."/>
            <person name="Winkler M.E."/>
        </authorList>
    </citation>
    <scope>NUCLEOTIDE SEQUENCE</scope>
</reference>
<dbReference type="InterPro" id="IPR047224">
    <property type="entry name" value="FAS_alpha_su_C"/>
</dbReference>
<keyword evidence="2" id="KW-0808">Transferase</keyword>
<dbReference type="InterPro" id="IPR020841">
    <property type="entry name" value="PKS_Beta-ketoAc_synthase_dom"/>
</dbReference>
<dbReference type="EMBL" id="UINC01005231">
    <property type="protein sequence ID" value="SVA19970.1"/>
    <property type="molecule type" value="Genomic_DNA"/>
</dbReference>
<dbReference type="InterPro" id="IPR000794">
    <property type="entry name" value="Beta-ketoacyl_synthase"/>
</dbReference>
<dbReference type="SUPFAM" id="SSF53901">
    <property type="entry name" value="Thiolase-like"/>
    <property type="match status" value="2"/>
</dbReference>
<sequence length="578" mass="62888">VTKKPIPVITSFGGVNASGRSSDHVGYQNTVFDSLSKKDQIKVLKDLAVMQGLIKASGSSWSKDSEKIENLNDFLSQNSDQIRSNTMVRKLDRELYDPDGIILDQIKASAGGQLPTGFNPGSFYPSRQHARALQMTIFGMSDTLGQFGIKWSEIEEKVSPDQIAVFSGSAMGNLDHFGLGGMMQSRIKGSRSSSKNLAFGLIGMSADFINAYMLGSVGRTGHAAGACATFLFNLQLGKEIIENGTSRVVIVGSAEAPITPEIYDGFFANSGLSDDKRMVSLQSQLKEKEKEPNQRKACRPFGDNIGLVLGESAQFIILMDEELALEIGAEIYGSVPTVASHADGFKSSISGPGIGNYITLAKCVASANKILGSKTLQEQTFIHAHGTGTPANRTSESHILDKVAKAFEIKKWPVSALKSFLGHSMAVAGGDQLISALGTWDKGVIPRIHSIQKPAEDVHDDNLDILINDKVEKPNFFKAAFLNAKGFGGNNASALILGPDVTLSQIKKRHTNKAFKDYEKKLEKTRKSIKTYNENASKGNYKTIYKFNHEVLEGKDDLEITQEKIKLKGYKKEIHLKS</sequence>
<dbReference type="GO" id="GO:0004315">
    <property type="term" value="F:3-oxoacyl-[acyl-carrier-protein] synthase activity"/>
    <property type="evidence" value="ECO:0007669"/>
    <property type="project" value="TreeGrafter"/>
</dbReference>
<dbReference type="CDD" id="cd00828">
    <property type="entry name" value="elong_cond_enzymes"/>
    <property type="match status" value="1"/>
</dbReference>
<dbReference type="GO" id="GO:0005829">
    <property type="term" value="C:cytosol"/>
    <property type="evidence" value="ECO:0007669"/>
    <property type="project" value="TreeGrafter"/>
</dbReference>
<dbReference type="Pfam" id="PF00109">
    <property type="entry name" value="ketoacyl-synt"/>
    <property type="match status" value="1"/>
</dbReference>